<dbReference type="OMA" id="IRNDMIV"/>
<keyword evidence="2" id="KW-0472">Membrane</keyword>
<keyword evidence="2" id="KW-1133">Transmembrane helix</keyword>
<keyword evidence="2" id="KW-0812">Transmembrane</keyword>
<evidence type="ECO:0000313" key="4">
    <source>
        <dbReference type="Proteomes" id="UP000054516"/>
    </source>
</evidence>
<dbReference type="EMBL" id="DF977468">
    <property type="protein sequence ID" value="GAP87181.1"/>
    <property type="molecule type" value="Genomic_DNA"/>
</dbReference>
<dbReference type="OrthoDB" id="4763830at2759"/>
<accession>A0A1W2TGE6</accession>
<reference evidence="3" key="1">
    <citation type="submission" date="2016-03" db="EMBL/GenBank/DDBJ databases">
        <title>Draft genome sequence of Rosellinia necatrix.</title>
        <authorList>
            <person name="Kanematsu S."/>
        </authorList>
    </citation>
    <scope>NUCLEOTIDE SEQUENCE [LARGE SCALE GENOMIC DNA]</scope>
    <source>
        <strain evidence="3">W97</strain>
    </source>
</reference>
<evidence type="ECO:0008006" key="5">
    <source>
        <dbReference type="Google" id="ProtNLM"/>
    </source>
</evidence>
<evidence type="ECO:0000313" key="3">
    <source>
        <dbReference type="EMBL" id="GAP87181.1"/>
    </source>
</evidence>
<gene>
    <name evidence="3" type="ORF">SAMD00023353_2300870</name>
</gene>
<keyword evidence="4" id="KW-1185">Reference proteome</keyword>
<evidence type="ECO:0000256" key="2">
    <source>
        <dbReference type="SAM" id="Phobius"/>
    </source>
</evidence>
<feature type="region of interest" description="Disordered" evidence="1">
    <location>
        <begin position="416"/>
        <end position="466"/>
    </location>
</feature>
<name>A0A1W2TGE6_ROSNE</name>
<dbReference type="AlphaFoldDB" id="A0A1W2TGE6"/>
<protein>
    <recommendedName>
        <fullName evidence="5">Receptor L-domain domain-containing protein</fullName>
    </recommendedName>
</protein>
<feature type="compositionally biased region" description="Basic and acidic residues" evidence="1">
    <location>
        <begin position="444"/>
        <end position="453"/>
    </location>
</feature>
<evidence type="ECO:0000256" key="1">
    <source>
        <dbReference type="SAM" id="MobiDB-lite"/>
    </source>
</evidence>
<proteinExistence type="predicted"/>
<feature type="transmembrane region" description="Helical" evidence="2">
    <location>
        <begin position="377"/>
        <end position="401"/>
    </location>
</feature>
<sequence length="466" mass="50382">MDSSCVLNQVVTVTSQDDIDHGPLSNCTTSIQQIDIRNATGTLKFIGAPNVGNLTVRDCPGLQVLDIPDTYRLGSIDITGPNNLTNVSIPPQCFYDIFSLALFDIGNGDSGWQNSESFGFTDLTTAEVIETDSCLSLRALETIFILEISAGSRCYYDLKNLESISYYKVTGANGFFQLSTLLKGGNVIRAGDVPNGYERPLMINNSMILDSSVLQGEEGPSIVPKIITIGSDFNITSNSNINLTFDPLTEIGAGLFVYNNTNCGFTFDKVTTIGSLVFIDNINTSLPWFPSLKRADDIHLRGYIDTSVGPNIFPALEIVPGSVIIEPWNDDFDCSKLVQYQSDHIIHNLSCNGTNNGTNSGTDTISRSSNGALSQGAWAGIGVSIGVVVIGIVGGLLWLYIHFKRQLRKLGENIPPESRKSEVAEDSEEPQTAGLQEADGIGMAREKPAEHIVELPTRPTELPTSP</sequence>
<dbReference type="Proteomes" id="UP000054516">
    <property type="component" value="Unassembled WGS sequence"/>
</dbReference>
<organism evidence="3">
    <name type="scientific">Rosellinia necatrix</name>
    <name type="common">White root-rot fungus</name>
    <dbReference type="NCBI Taxonomy" id="77044"/>
    <lineage>
        <taxon>Eukaryota</taxon>
        <taxon>Fungi</taxon>
        <taxon>Dikarya</taxon>
        <taxon>Ascomycota</taxon>
        <taxon>Pezizomycotina</taxon>
        <taxon>Sordariomycetes</taxon>
        <taxon>Xylariomycetidae</taxon>
        <taxon>Xylariales</taxon>
        <taxon>Xylariaceae</taxon>
        <taxon>Rosellinia</taxon>
    </lineage>
</organism>